<organism evidence="1 2">
    <name type="scientific">Fusobacterium necrophorum subsp. funduliforme B35</name>
    <dbReference type="NCBI Taxonomy" id="1226633"/>
    <lineage>
        <taxon>Bacteria</taxon>
        <taxon>Fusobacteriati</taxon>
        <taxon>Fusobacteriota</taxon>
        <taxon>Fusobacteriia</taxon>
        <taxon>Fusobacteriales</taxon>
        <taxon>Fusobacteriaceae</taxon>
        <taxon>Fusobacterium</taxon>
    </lineage>
</organism>
<evidence type="ECO:0000313" key="2">
    <source>
        <dbReference type="Proteomes" id="UP000031184"/>
    </source>
</evidence>
<dbReference type="AlphaFoldDB" id="A0A0B4E3U6"/>
<name>A0A0B4E3U6_9FUSO</name>
<protein>
    <submittedName>
        <fullName evidence="1">Uncharacterized protein</fullName>
    </submittedName>
</protein>
<comment type="caution">
    <text evidence="1">The sequence shown here is derived from an EMBL/GenBank/DDBJ whole genome shotgun (WGS) entry which is preliminary data.</text>
</comment>
<gene>
    <name evidence="1" type="ORF">C095_11515</name>
</gene>
<sequence length="40" mass="4930">MDEFSELREETGNEFFLKFFIEIKNGRKYIFLIKLMLLLL</sequence>
<dbReference type="Proteomes" id="UP000031184">
    <property type="component" value="Unassembled WGS sequence"/>
</dbReference>
<proteinExistence type="predicted"/>
<dbReference type="PATRIC" id="fig|1226633.4.peg.2332"/>
<dbReference type="EMBL" id="AUZI01000030">
    <property type="protein sequence ID" value="KID48163.1"/>
    <property type="molecule type" value="Genomic_DNA"/>
</dbReference>
<accession>A0A0B4E3U6</accession>
<evidence type="ECO:0000313" key="1">
    <source>
        <dbReference type="EMBL" id="KID48163.1"/>
    </source>
</evidence>
<reference evidence="1 2" key="1">
    <citation type="submission" date="2013-08" db="EMBL/GenBank/DDBJ databases">
        <title>An opportunistic ruminal bacterium that causes liver abscesses in cattle.</title>
        <authorList>
            <person name="Benahmed F.H."/>
            <person name="Rasmussen M."/>
            <person name="Harbottle H."/>
            <person name="Soppet D."/>
            <person name="Nagaraja T.G."/>
            <person name="Davidson M."/>
        </authorList>
    </citation>
    <scope>NUCLEOTIDE SEQUENCE [LARGE SCALE GENOMIC DNA]</scope>
    <source>
        <strain evidence="1 2">B35</strain>
    </source>
</reference>